<sequence length="199" mass="22490">MVLSQIQELIPVIAGNLLIILASSFFGSLFILLGRSIRQKRALISALHAELVDNYTEAMATNSELEARDGDLFGAFTNLQVRSSAIESLQTNDPSLYASIDAYSDNLYKPYAAHAQFEEYEKIGFWKTMLETVSITKETIPDGGEPIDPDPLKEIVKNYEEWTQDAIDEVESYTEESLLRKIIYYNCHPQWSVGEVEKI</sequence>
<protein>
    <submittedName>
        <fullName evidence="2">Uncharacterized protein</fullName>
    </submittedName>
</protein>
<dbReference type="AlphaFoldDB" id="A0A482Y6X8"/>
<evidence type="ECO:0000313" key="3">
    <source>
        <dbReference type="Proteomes" id="UP000291097"/>
    </source>
</evidence>
<organism evidence="2 3">
    <name type="scientific">Natrinema hispanicum</name>
    <dbReference type="NCBI Taxonomy" id="392421"/>
    <lineage>
        <taxon>Archaea</taxon>
        <taxon>Methanobacteriati</taxon>
        <taxon>Methanobacteriota</taxon>
        <taxon>Stenosarchaea group</taxon>
        <taxon>Halobacteria</taxon>
        <taxon>Halobacteriales</taxon>
        <taxon>Natrialbaceae</taxon>
        <taxon>Natrinema</taxon>
    </lineage>
</organism>
<evidence type="ECO:0000313" key="2">
    <source>
        <dbReference type="EMBL" id="RZV05186.1"/>
    </source>
</evidence>
<keyword evidence="1" id="KW-0472">Membrane</keyword>
<evidence type="ECO:0000256" key="1">
    <source>
        <dbReference type="SAM" id="Phobius"/>
    </source>
</evidence>
<comment type="caution">
    <text evidence="2">The sequence shown here is derived from an EMBL/GenBank/DDBJ whole genome shotgun (WGS) entry which is preliminary data.</text>
</comment>
<dbReference type="RefSeq" id="WP_130501909.1">
    <property type="nucleotide sequence ID" value="NZ_SHMP01000010.1"/>
</dbReference>
<accession>A0A482Y6X8</accession>
<name>A0A482Y6X8_9EURY</name>
<keyword evidence="1" id="KW-1133">Transmembrane helix</keyword>
<gene>
    <name evidence="2" type="ORF">BDK88_4207</name>
</gene>
<dbReference type="EMBL" id="SHMP01000010">
    <property type="protein sequence ID" value="RZV05186.1"/>
    <property type="molecule type" value="Genomic_DNA"/>
</dbReference>
<feature type="transmembrane region" description="Helical" evidence="1">
    <location>
        <begin position="12"/>
        <end position="33"/>
    </location>
</feature>
<proteinExistence type="predicted"/>
<keyword evidence="1" id="KW-0812">Transmembrane</keyword>
<reference evidence="2 3" key="1">
    <citation type="submission" date="2019-02" db="EMBL/GenBank/DDBJ databases">
        <title>Genomic Encyclopedia of Archaeal and Bacterial Type Strains, Phase II (KMG-II): from individual species to whole genera.</title>
        <authorList>
            <person name="Goeker M."/>
        </authorList>
    </citation>
    <scope>NUCLEOTIDE SEQUENCE [LARGE SCALE GENOMIC DNA]</scope>
    <source>
        <strain evidence="2 3">DSM 18328</strain>
    </source>
</reference>
<dbReference type="Proteomes" id="UP000291097">
    <property type="component" value="Unassembled WGS sequence"/>
</dbReference>